<keyword evidence="1" id="KW-0805">Transcription regulation</keyword>
<dbReference type="InterPro" id="IPR037923">
    <property type="entry name" value="HTH-like"/>
</dbReference>
<feature type="domain" description="HTH araC/xylS-type" evidence="5">
    <location>
        <begin position="199"/>
        <end position="296"/>
    </location>
</feature>
<dbReference type="SUPFAM" id="SSF46689">
    <property type="entry name" value="Homeodomain-like"/>
    <property type="match status" value="1"/>
</dbReference>
<dbReference type="GO" id="GO:0043565">
    <property type="term" value="F:sequence-specific DNA binding"/>
    <property type="evidence" value="ECO:0007669"/>
    <property type="project" value="InterPro"/>
</dbReference>
<evidence type="ECO:0000313" key="6">
    <source>
        <dbReference type="EMBL" id="KAE9626470.1"/>
    </source>
</evidence>
<gene>
    <name evidence="6" type="ORF">GP644_20680</name>
</gene>
<evidence type="ECO:0000256" key="2">
    <source>
        <dbReference type="ARBA" id="ARBA00023125"/>
    </source>
</evidence>
<evidence type="ECO:0000256" key="3">
    <source>
        <dbReference type="ARBA" id="ARBA00023159"/>
    </source>
</evidence>
<keyword evidence="4" id="KW-0804">Transcription</keyword>
<sequence length="303" mass="33897">MAFLGAGQIYLLTRQKTHDLFLTEPTIRPMDMSNDIPKGLRLNDLGGTEIVCGRFRNHRFPRHSHDGLMLSLVDDGTQGIRYRGETHLGGRGVLIAMPPNEVHAGEPLDDNGWCYRTITIPTAFVQCFSGVRNTHFLCATVIEDDDLIDALAMLFNLFGDASLLEQEEAIMTVLGRFMAAHTNEPPPQNKTGTEARAVRVCKAFLTSQTGQNVSLANLEEVAGIDRFRLVRVFTRLVGLPPHAWHLQYRLRTAQDMLSRGHPIAEVTYSTGFADQAHLSRTFKRLTGLTPGYYRRTHLALLDI</sequence>
<dbReference type="SMART" id="SM00342">
    <property type="entry name" value="HTH_ARAC"/>
    <property type="match status" value="1"/>
</dbReference>
<dbReference type="Proteomes" id="UP000441586">
    <property type="component" value="Unassembled WGS sequence"/>
</dbReference>
<evidence type="ECO:0000259" key="5">
    <source>
        <dbReference type="PROSITE" id="PS01124"/>
    </source>
</evidence>
<evidence type="ECO:0000313" key="7">
    <source>
        <dbReference type="Proteomes" id="UP000441586"/>
    </source>
</evidence>
<dbReference type="InterPro" id="IPR018060">
    <property type="entry name" value="HTH_AraC"/>
</dbReference>
<dbReference type="PANTHER" id="PTHR46796:SF2">
    <property type="entry name" value="TRANSCRIPTIONAL REGULATORY PROTEIN"/>
    <property type="match status" value="1"/>
</dbReference>
<dbReference type="PROSITE" id="PS00041">
    <property type="entry name" value="HTH_ARAC_FAMILY_1"/>
    <property type="match status" value="1"/>
</dbReference>
<dbReference type="SUPFAM" id="SSF51215">
    <property type="entry name" value="Regulatory protein AraC"/>
    <property type="match status" value="1"/>
</dbReference>
<dbReference type="PANTHER" id="PTHR46796">
    <property type="entry name" value="HTH-TYPE TRANSCRIPTIONAL ACTIVATOR RHAS-RELATED"/>
    <property type="match status" value="1"/>
</dbReference>
<protein>
    <submittedName>
        <fullName evidence="6">Helix-turn-helix domain-containing protein</fullName>
    </submittedName>
</protein>
<dbReference type="AlphaFoldDB" id="A0A6A4R7F2"/>
<reference evidence="6 7" key="1">
    <citation type="submission" date="2019-12" db="EMBL/GenBank/DDBJ databases">
        <authorList>
            <person name="Zhang Y.-J."/>
        </authorList>
    </citation>
    <scope>NUCLEOTIDE SEQUENCE [LARGE SCALE GENOMIC DNA]</scope>
    <source>
        <strain evidence="6 7">H18S-6</strain>
    </source>
</reference>
<dbReference type="Pfam" id="PF12833">
    <property type="entry name" value="HTH_18"/>
    <property type="match status" value="1"/>
</dbReference>
<dbReference type="InterPro" id="IPR009057">
    <property type="entry name" value="Homeodomain-like_sf"/>
</dbReference>
<proteinExistence type="predicted"/>
<dbReference type="Gene3D" id="1.10.10.60">
    <property type="entry name" value="Homeodomain-like"/>
    <property type="match status" value="2"/>
</dbReference>
<dbReference type="InterPro" id="IPR050204">
    <property type="entry name" value="AraC_XylS_family_regulators"/>
</dbReference>
<comment type="caution">
    <text evidence="6">The sequence shown here is derived from an EMBL/GenBank/DDBJ whole genome shotgun (WGS) entry which is preliminary data.</text>
</comment>
<keyword evidence="3" id="KW-0010">Activator</keyword>
<name>A0A6A4R7F2_9RHOB</name>
<dbReference type="GO" id="GO:0003700">
    <property type="term" value="F:DNA-binding transcription factor activity"/>
    <property type="evidence" value="ECO:0007669"/>
    <property type="project" value="InterPro"/>
</dbReference>
<organism evidence="6 7">
    <name type="scientific">Parasedimentitalea maritima</name>
    <dbReference type="NCBI Taxonomy" id="2578117"/>
    <lineage>
        <taxon>Bacteria</taxon>
        <taxon>Pseudomonadati</taxon>
        <taxon>Pseudomonadota</taxon>
        <taxon>Alphaproteobacteria</taxon>
        <taxon>Rhodobacterales</taxon>
        <taxon>Paracoccaceae</taxon>
        <taxon>Parasedimentitalea</taxon>
    </lineage>
</organism>
<accession>A0A6A4R7F2</accession>
<keyword evidence="2" id="KW-0238">DNA-binding</keyword>
<dbReference type="EMBL" id="WSFO01000015">
    <property type="protein sequence ID" value="KAE9626470.1"/>
    <property type="molecule type" value="Genomic_DNA"/>
</dbReference>
<dbReference type="InterPro" id="IPR003313">
    <property type="entry name" value="AraC-bd"/>
</dbReference>
<dbReference type="PROSITE" id="PS01124">
    <property type="entry name" value="HTH_ARAC_FAMILY_2"/>
    <property type="match status" value="1"/>
</dbReference>
<evidence type="ECO:0000256" key="4">
    <source>
        <dbReference type="ARBA" id="ARBA00023163"/>
    </source>
</evidence>
<dbReference type="Pfam" id="PF02311">
    <property type="entry name" value="AraC_binding"/>
    <property type="match status" value="1"/>
</dbReference>
<evidence type="ECO:0000256" key="1">
    <source>
        <dbReference type="ARBA" id="ARBA00023015"/>
    </source>
</evidence>
<dbReference type="InterPro" id="IPR018062">
    <property type="entry name" value="HTH_AraC-typ_CS"/>
</dbReference>